<evidence type="ECO:0000313" key="3">
    <source>
        <dbReference type="Proteomes" id="UP000324800"/>
    </source>
</evidence>
<feature type="non-terminal residue" evidence="2">
    <location>
        <position position="50"/>
    </location>
</feature>
<sequence length="50" mass="5197">MLYTTLFLNLQNLILPLLILCGSNGCVRVYNGTVITSAATGIGVIGDGGR</sequence>
<accession>A0A5J4TE30</accession>
<organism evidence="2 3">
    <name type="scientific">Streblomastix strix</name>
    <dbReference type="NCBI Taxonomy" id="222440"/>
    <lineage>
        <taxon>Eukaryota</taxon>
        <taxon>Metamonada</taxon>
        <taxon>Preaxostyla</taxon>
        <taxon>Oxymonadida</taxon>
        <taxon>Streblomastigidae</taxon>
        <taxon>Streblomastix</taxon>
    </lineage>
</organism>
<evidence type="ECO:0000256" key="1">
    <source>
        <dbReference type="SAM" id="SignalP"/>
    </source>
</evidence>
<dbReference type="Proteomes" id="UP000324800">
    <property type="component" value="Unassembled WGS sequence"/>
</dbReference>
<dbReference type="AlphaFoldDB" id="A0A5J4TE30"/>
<feature type="signal peptide" evidence="1">
    <location>
        <begin position="1"/>
        <end position="25"/>
    </location>
</feature>
<evidence type="ECO:0000313" key="2">
    <source>
        <dbReference type="EMBL" id="KAA6356389.1"/>
    </source>
</evidence>
<name>A0A5J4TE30_9EUKA</name>
<reference evidence="2 3" key="1">
    <citation type="submission" date="2019-03" db="EMBL/GenBank/DDBJ databases">
        <title>Single cell metagenomics reveals metabolic interactions within the superorganism composed of flagellate Streblomastix strix and complex community of Bacteroidetes bacteria on its surface.</title>
        <authorList>
            <person name="Treitli S.C."/>
            <person name="Kolisko M."/>
            <person name="Husnik F."/>
            <person name="Keeling P."/>
            <person name="Hampl V."/>
        </authorList>
    </citation>
    <scope>NUCLEOTIDE SEQUENCE [LARGE SCALE GENOMIC DNA]</scope>
    <source>
        <strain evidence="2">ST1C</strain>
    </source>
</reference>
<feature type="chain" id="PRO_5023872355" evidence="1">
    <location>
        <begin position="26"/>
        <end position="50"/>
    </location>
</feature>
<comment type="caution">
    <text evidence="2">The sequence shown here is derived from an EMBL/GenBank/DDBJ whole genome shotgun (WGS) entry which is preliminary data.</text>
</comment>
<gene>
    <name evidence="2" type="ORF">EZS28_048084</name>
</gene>
<protein>
    <submittedName>
        <fullName evidence="2">Uncharacterized protein</fullName>
    </submittedName>
</protein>
<proteinExistence type="predicted"/>
<keyword evidence="1" id="KW-0732">Signal</keyword>
<dbReference type="EMBL" id="SNRW01033043">
    <property type="protein sequence ID" value="KAA6356389.1"/>
    <property type="molecule type" value="Genomic_DNA"/>
</dbReference>